<dbReference type="SUPFAM" id="SSF52172">
    <property type="entry name" value="CheY-like"/>
    <property type="match status" value="1"/>
</dbReference>
<reference evidence="5 6" key="1">
    <citation type="submission" date="2019-07" db="EMBL/GenBank/DDBJ databases">
        <title>Draft genome for Aliikangiella sp. M105.</title>
        <authorList>
            <person name="Wang G."/>
        </authorList>
    </citation>
    <scope>NUCLEOTIDE SEQUENCE [LARGE SCALE GENOMIC DNA]</scope>
    <source>
        <strain evidence="5 6">M105</strain>
    </source>
</reference>
<dbReference type="GO" id="GO:0003677">
    <property type="term" value="F:DNA binding"/>
    <property type="evidence" value="ECO:0007669"/>
    <property type="project" value="InterPro"/>
</dbReference>
<evidence type="ECO:0000256" key="1">
    <source>
        <dbReference type="ARBA" id="ARBA00023012"/>
    </source>
</evidence>
<feature type="domain" description="HTH LytTR-type" evidence="4">
    <location>
        <begin position="136"/>
        <end position="240"/>
    </location>
</feature>
<evidence type="ECO:0000313" key="6">
    <source>
        <dbReference type="Proteomes" id="UP000315439"/>
    </source>
</evidence>
<dbReference type="InterPro" id="IPR001789">
    <property type="entry name" value="Sig_transdc_resp-reg_receiver"/>
</dbReference>
<dbReference type="PROSITE" id="PS50110">
    <property type="entry name" value="RESPONSE_REGULATORY"/>
    <property type="match status" value="1"/>
</dbReference>
<dbReference type="AlphaFoldDB" id="A0A545UG16"/>
<dbReference type="InterPro" id="IPR011006">
    <property type="entry name" value="CheY-like_superfamily"/>
</dbReference>
<dbReference type="GO" id="GO:0000156">
    <property type="term" value="F:phosphorelay response regulator activity"/>
    <property type="evidence" value="ECO:0007669"/>
    <property type="project" value="InterPro"/>
</dbReference>
<dbReference type="Gene3D" id="3.40.50.2300">
    <property type="match status" value="1"/>
</dbReference>
<protein>
    <submittedName>
        <fullName evidence="5">Response regulator transcription factor</fullName>
    </submittedName>
</protein>
<sequence>MKVLVVDDEPLAQQRLQHLLTGMSDVDEVLVANNGLQAIDSCQLNKPEVVLLDIRMPGMDGLEAARHISAMEKVPAIIFITAYDEYALDAFKVHAVDYLLKPVREEKLKASLLHACQLNRAQLSAISAQPNCRSNITAKISGNIKLIPVSDILFFQAEQKYVTVKYHDGETIIEDTLKDLQVEFQELFIRIHRNALVAKQYVTGIHKDNEGRSFVTLKDSDKSLEISRRHLSSVKKLITSL</sequence>
<name>A0A545UG16_9GAMM</name>
<organism evidence="5 6">
    <name type="scientific">Aliikangiella coralliicola</name>
    <dbReference type="NCBI Taxonomy" id="2592383"/>
    <lineage>
        <taxon>Bacteria</taxon>
        <taxon>Pseudomonadati</taxon>
        <taxon>Pseudomonadota</taxon>
        <taxon>Gammaproteobacteria</taxon>
        <taxon>Oceanospirillales</taxon>
        <taxon>Pleioneaceae</taxon>
        <taxon>Aliikangiella</taxon>
    </lineage>
</organism>
<dbReference type="Pfam" id="PF04397">
    <property type="entry name" value="LytTR"/>
    <property type="match status" value="1"/>
</dbReference>
<dbReference type="PROSITE" id="PS50930">
    <property type="entry name" value="HTH_LYTTR"/>
    <property type="match status" value="1"/>
</dbReference>
<dbReference type="OrthoDB" id="236568at2"/>
<dbReference type="SMART" id="SM00448">
    <property type="entry name" value="REC"/>
    <property type="match status" value="1"/>
</dbReference>
<dbReference type="RefSeq" id="WP_142892917.1">
    <property type="nucleotide sequence ID" value="NZ_ML660162.1"/>
</dbReference>
<keyword evidence="6" id="KW-1185">Reference proteome</keyword>
<gene>
    <name evidence="5" type="ORF">FLL46_07760</name>
</gene>
<feature type="modified residue" description="4-aspartylphosphate" evidence="2">
    <location>
        <position position="53"/>
    </location>
</feature>
<dbReference type="Proteomes" id="UP000315439">
    <property type="component" value="Unassembled WGS sequence"/>
</dbReference>
<keyword evidence="2" id="KW-0597">Phosphoprotein</keyword>
<accession>A0A545UG16</accession>
<feature type="domain" description="Response regulatory" evidence="3">
    <location>
        <begin position="2"/>
        <end position="116"/>
    </location>
</feature>
<dbReference type="EMBL" id="VIKS01000004">
    <property type="protein sequence ID" value="TQV88409.1"/>
    <property type="molecule type" value="Genomic_DNA"/>
</dbReference>
<dbReference type="PANTHER" id="PTHR37299:SF1">
    <property type="entry name" value="STAGE 0 SPORULATION PROTEIN A HOMOLOG"/>
    <property type="match status" value="1"/>
</dbReference>
<dbReference type="SMART" id="SM00850">
    <property type="entry name" value="LytTR"/>
    <property type="match status" value="1"/>
</dbReference>
<evidence type="ECO:0000259" key="4">
    <source>
        <dbReference type="PROSITE" id="PS50930"/>
    </source>
</evidence>
<evidence type="ECO:0000259" key="3">
    <source>
        <dbReference type="PROSITE" id="PS50110"/>
    </source>
</evidence>
<dbReference type="PANTHER" id="PTHR37299">
    <property type="entry name" value="TRANSCRIPTIONAL REGULATOR-RELATED"/>
    <property type="match status" value="1"/>
</dbReference>
<comment type="caution">
    <text evidence="5">The sequence shown here is derived from an EMBL/GenBank/DDBJ whole genome shotgun (WGS) entry which is preliminary data.</text>
</comment>
<dbReference type="InterPro" id="IPR007492">
    <property type="entry name" value="LytTR_DNA-bd_dom"/>
</dbReference>
<dbReference type="Gene3D" id="2.40.50.1020">
    <property type="entry name" value="LytTr DNA-binding domain"/>
    <property type="match status" value="1"/>
</dbReference>
<keyword evidence="1" id="KW-0902">Two-component regulatory system</keyword>
<evidence type="ECO:0000256" key="2">
    <source>
        <dbReference type="PROSITE-ProRule" id="PRU00169"/>
    </source>
</evidence>
<dbReference type="Pfam" id="PF00072">
    <property type="entry name" value="Response_reg"/>
    <property type="match status" value="1"/>
</dbReference>
<proteinExistence type="predicted"/>
<dbReference type="InterPro" id="IPR046947">
    <property type="entry name" value="LytR-like"/>
</dbReference>
<evidence type="ECO:0000313" key="5">
    <source>
        <dbReference type="EMBL" id="TQV88409.1"/>
    </source>
</evidence>